<accession>A0A318NAB0</accession>
<name>A0A318NAB0_9ACTN</name>
<dbReference type="GO" id="GO:0006313">
    <property type="term" value="P:DNA transposition"/>
    <property type="evidence" value="ECO:0007669"/>
    <property type="project" value="InterPro"/>
</dbReference>
<proteinExistence type="predicted"/>
<dbReference type="InterPro" id="IPR003346">
    <property type="entry name" value="Transposase_20"/>
</dbReference>
<evidence type="ECO:0000259" key="3">
    <source>
        <dbReference type="Pfam" id="PF02371"/>
    </source>
</evidence>
<dbReference type="GO" id="GO:0003677">
    <property type="term" value="F:DNA binding"/>
    <property type="evidence" value="ECO:0007669"/>
    <property type="project" value="InterPro"/>
</dbReference>
<dbReference type="OrthoDB" id="4337860at2"/>
<dbReference type="AlphaFoldDB" id="A0A318NAB0"/>
<dbReference type="Proteomes" id="UP000248333">
    <property type="component" value="Unassembled WGS sequence"/>
</dbReference>
<gene>
    <name evidence="4" type="ORF">C7C45_32645</name>
</gene>
<dbReference type="InterPro" id="IPR002525">
    <property type="entry name" value="Transp_IS110-like_N"/>
</dbReference>
<evidence type="ECO:0000313" key="5">
    <source>
        <dbReference type="Proteomes" id="UP000248333"/>
    </source>
</evidence>
<feature type="coiled-coil region" evidence="1">
    <location>
        <begin position="189"/>
        <end position="216"/>
    </location>
</feature>
<keyword evidence="5" id="KW-1185">Reference proteome</keyword>
<dbReference type="GO" id="GO:0004803">
    <property type="term" value="F:transposase activity"/>
    <property type="evidence" value="ECO:0007669"/>
    <property type="project" value="InterPro"/>
</dbReference>
<feature type="domain" description="Transposase IS116/IS110/IS902 C-terminal" evidence="3">
    <location>
        <begin position="220"/>
        <end position="293"/>
    </location>
</feature>
<dbReference type="InterPro" id="IPR047650">
    <property type="entry name" value="Transpos_IS110"/>
</dbReference>
<dbReference type="EMBL" id="PYBV01000074">
    <property type="protein sequence ID" value="PYC62834.1"/>
    <property type="molecule type" value="Genomic_DNA"/>
</dbReference>
<evidence type="ECO:0000313" key="4">
    <source>
        <dbReference type="EMBL" id="PYC62834.1"/>
    </source>
</evidence>
<evidence type="ECO:0000259" key="2">
    <source>
        <dbReference type="Pfam" id="PF01548"/>
    </source>
</evidence>
<reference evidence="4 5" key="1">
    <citation type="submission" date="2018-03" db="EMBL/GenBank/DDBJ databases">
        <title>Bioinformatic expansion and discovery of thiopeptide antibiotics.</title>
        <authorList>
            <person name="Schwalen C.J."/>
            <person name="Hudson G.A."/>
            <person name="Mitchell D.A."/>
        </authorList>
    </citation>
    <scope>NUCLEOTIDE SEQUENCE [LARGE SCALE GENOMIC DNA]</scope>
    <source>
        <strain evidence="4 5">NRRL 8041</strain>
    </source>
</reference>
<dbReference type="NCBIfam" id="NF033542">
    <property type="entry name" value="transpos_IS110"/>
    <property type="match status" value="1"/>
</dbReference>
<dbReference type="PANTHER" id="PTHR33055:SF16">
    <property type="entry name" value="TRANSPOSASE FOR INSERTION SEQUENCE ELEMENT IS1547"/>
    <property type="match status" value="1"/>
</dbReference>
<dbReference type="PANTHER" id="PTHR33055">
    <property type="entry name" value="TRANSPOSASE FOR INSERTION SEQUENCE ELEMENT IS1111A"/>
    <property type="match status" value="1"/>
</dbReference>
<protein>
    <submittedName>
        <fullName evidence="4">IS110 family transposase</fullName>
    </submittedName>
</protein>
<dbReference type="Pfam" id="PF01548">
    <property type="entry name" value="DEDD_Tnp_IS110"/>
    <property type="match status" value="1"/>
</dbReference>
<keyword evidence="1" id="KW-0175">Coiled coil</keyword>
<dbReference type="RefSeq" id="WP_110568739.1">
    <property type="nucleotide sequence ID" value="NZ_PYBV01000074.1"/>
</dbReference>
<dbReference type="Pfam" id="PF02371">
    <property type="entry name" value="Transposase_20"/>
    <property type="match status" value="1"/>
</dbReference>
<feature type="domain" description="Transposase IS110-like N-terminal" evidence="2">
    <location>
        <begin position="4"/>
        <end position="154"/>
    </location>
</feature>
<sequence>MTVIGIDAHKRTHTLVAVDDLGRKLGERTVVATDEGHLRAVEWAGQWPQVSFAVEDCRHMTRRLERDLLRAGHRVVRVHTRLMAAARRSGRQRGKSDPIDAEAVALAALREPDLPVAHLDGPTRQVKLLSDHRHDLVVERTKLCGRLRWHLHELDPELQVPSRGLRRYRVIDELAARLADLDGTVARIARDLLVRCRELTVQINALERELRDLVEDLGPTLLAIPGLGVLGAAMILGETAGAARFKSKHAYARFNGTAPIPVWSGNKVRVRLNRGGNRTVNTALHMAAVTQTRGIGPGKEYVDKLINSGKTKTEALRLLRRRLSDRVFTALLTDERACQPTDRPACAAASSAHTATHLQPLPVAA</sequence>
<organism evidence="4 5">
    <name type="scientific">Micromonospora arborensis</name>
    <dbReference type="NCBI Taxonomy" id="2116518"/>
    <lineage>
        <taxon>Bacteria</taxon>
        <taxon>Bacillati</taxon>
        <taxon>Actinomycetota</taxon>
        <taxon>Actinomycetes</taxon>
        <taxon>Micromonosporales</taxon>
        <taxon>Micromonosporaceae</taxon>
        <taxon>Micromonospora</taxon>
    </lineage>
</organism>
<comment type="caution">
    <text evidence="4">The sequence shown here is derived from an EMBL/GenBank/DDBJ whole genome shotgun (WGS) entry which is preliminary data.</text>
</comment>
<evidence type="ECO:0000256" key="1">
    <source>
        <dbReference type="SAM" id="Coils"/>
    </source>
</evidence>